<dbReference type="Proteomes" id="UP000005845">
    <property type="component" value="Unassembled WGS sequence"/>
</dbReference>
<keyword evidence="3" id="KW-1185">Reference proteome</keyword>
<evidence type="ECO:0000256" key="1">
    <source>
        <dbReference type="SAM" id="SignalP"/>
    </source>
</evidence>
<dbReference type="RefSeq" id="WP_005207573.1">
    <property type="nucleotide sequence ID" value="NZ_BAFC01000101.1"/>
</dbReference>
<comment type="caution">
    <text evidence="2">The sequence shown here is derived from an EMBL/GenBank/DDBJ whole genome shotgun (WGS) entry which is preliminary data.</text>
</comment>
<evidence type="ECO:0008006" key="4">
    <source>
        <dbReference type="Google" id="ProtNLM"/>
    </source>
</evidence>
<gene>
    <name evidence="2" type="ORF">GOSPT_103_00840</name>
</gene>
<evidence type="ECO:0000313" key="3">
    <source>
        <dbReference type="Proteomes" id="UP000005845"/>
    </source>
</evidence>
<feature type="chain" id="PRO_5038441025" description="Lipoprotein" evidence="1">
    <location>
        <begin position="22"/>
        <end position="274"/>
    </location>
</feature>
<sequence length="274" mass="28660">MRSVALLAKSPWRALVVSGVAALVLLTTSCDRQISGDASTGTDTPAAAPKAYVNPCNGVSGTCEVVRKVDVDGDGQADEVAIAYASDSPSPQVAFGPSHVTTLAAINGNVFRLTEDVSGVPYTAPTEIFRGAFAMSRAQGADIALHLAMGQGAPEKFAVISWDGSKLVALPQPPDPNQQGAQRTPGIWYLSSSHGKQQFVKCKQPGEIAFVDLSAATREGIPVPGGGRREENYFVFSGDSWQPNGSTNTADNSFSYSWSPHSNGFDCPALGTPN</sequence>
<dbReference type="AlphaFoldDB" id="H5U449"/>
<feature type="signal peptide" evidence="1">
    <location>
        <begin position="1"/>
        <end position="21"/>
    </location>
</feature>
<name>H5U449_9ACTN</name>
<organism evidence="2 3">
    <name type="scientific">Gordonia sputi NBRC 100414</name>
    <dbReference type="NCBI Taxonomy" id="1089453"/>
    <lineage>
        <taxon>Bacteria</taxon>
        <taxon>Bacillati</taxon>
        <taxon>Actinomycetota</taxon>
        <taxon>Actinomycetes</taxon>
        <taxon>Mycobacteriales</taxon>
        <taxon>Gordoniaceae</taxon>
        <taxon>Gordonia</taxon>
    </lineage>
</organism>
<keyword evidence="1" id="KW-0732">Signal</keyword>
<accession>H5U449</accession>
<evidence type="ECO:0000313" key="2">
    <source>
        <dbReference type="EMBL" id="GAB40507.1"/>
    </source>
</evidence>
<dbReference type="EMBL" id="BAFC01000101">
    <property type="protein sequence ID" value="GAB40507.1"/>
    <property type="molecule type" value="Genomic_DNA"/>
</dbReference>
<dbReference type="eggNOG" id="ENOG5032E9C">
    <property type="taxonomic scope" value="Bacteria"/>
</dbReference>
<proteinExistence type="predicted"/>
<protein>
    <recommendedName>
        <fullName evidence="4">Lipoprotein</fullName>
    </recommendedName>
</protein>
<reference evidence="2 3" key="1">
    <citation type="submission" date="2012-02" db="EMBL/GenBank/DDBJ databases">
        <title>Whole genome shotgun sequence of Gordonia sputi NBRC 100414.</title>
        <authorList>
            <person name="Yoshida I."/>
            <person name="Hosoyama A."/>
            <person name="Tsuchikane K."/>
            <person name="Katsumata H."/>
            <person name="Yamazaki S."/>
            <person name="Fujita N."/>
        </authorList>
    </citation>
    <scope>NUCLEOTIDE SEQUENCE [LARGE SCALE GENOMIC DNA]</scope>
    <source>
        <strain evidence="2 3">NBRC 100414</strain>
    </source>
</reference>
<dbReference type="PROSITE" id="PS51257">
    <property type="entry name" value="PROKAR_LIPOPROTEIN"/>
    <property type="match status" value="1"/>
</dbReference>